<keyword evidence="12" id="KW-1185">Reference proteome</keyword>
<dbReference type="EMBL" id="AZHE01000040">
    <property type="protein sequence ID" value="KHN94145.1"/>
    <property type="molecule type" value="Genomic_DNA"/>
</dbReference>
<name>A0A0B2WM98_METAS</name>
<dbReference type="InterPro" id="IPR023333">
    <property type="entry name" value="Proteasome_suB-type"/>
</dbReference>
<evidence type="ECO:0000259" key="9">
    <source>
        <dbReference type="Pfam" id="PF22784"/>
    </source>
</evidence>
<dbReference type="PROSITE" id="PS00854">
    <property type="entry name" value="PROTEASOME_BETA_1"/>
    <property type="match status" value="1"/>
</dbReference>
<comment type="subcellular location">
    <subcellularLocation>
        <location evidence="1">Nucleus</location>
    </subcellularLocation>
</comment>
<dbReference type="HOGENOM" id="CLU_311018_0_0_1"/>
<keyword evidence="4 11" id="KW-0647">Proteasome</keyword>
<dbReference type="Gene3D" id="3.60.20.10">
    <property type="entry name" value="Glutamine Phosphoribosylpyrophosphate, subunit 1, domain 1"/>
    <property type="match status" value="1"/>
</dbReference>
<dbReference type="GO" id="GO:0005634">
    <property type="term" value="C:nucleus"/>
    <property type="evidence" value="ECO:0007669"/>
    <property type="project" value="UniProtKB-SubCell"/>
</dbReference>
<dbReference type="GO" id="GO:0019774">
    <property type="term" value="C:proteasome core complex, beta-subunit complex"/>
    <property type="evidence" value="ECO:0007669"/>
    <property type="project" value="InterPro"/>
</dbReference>
<dbReference type="AlphaFoldDB" id="A0A0B2WM98"/>
<gene>
    <name evidence="11" type="ORF">MAM_07985</name>
</gene>
<feature type="compositionally biased region" description="Polar residues" evidence="7">
    <location>
        <begin position="551"/>
        <end position="561"/>
    </location>
</feature>
<dbReference type="PANTHER" id="PTHR32194">
    <property type="entry name" value="METALLOPROTEASE TLDD"/>
    <property type="match status" value="1"/>
</dbReference>
<dbReference type="Gene3D" id="2.120.10.70">
    <property type="entry name" value="Fucose-specific lectin"/>
    <property type="match status" value="2"/>
</dbReference>
<evidence type="ECO:0000256" key="3">
    <source>
        <dbReference type="ARBA" id="ARBA00022801"/>
    </source>
</evidence>
<sequence>MFLCKALVFLVGAAAAVHGLVVRQTGGGQSYPDCDGLQRIESVPDHMNSGDKLFRSSAPYYLHEDSDQRITEETIRCLRQLGITHVISLNGEADNQAIRQALQDQGIAYTALATPDFHAPTVNQLQQGWDAFYGHRQGTLVWCGYGWGRTGTMITALQMYAQAERGETLRWTREQYHNENRVEADNQLDRLDQLQEHLRHRQPPFRDETVPMKVDEPLVQRVRDGDFNGVDCPQVLDLALALSLLSISDRTPRRRALPGEECKQAQELFLREQCGVSDYSRPSAINLTSGSVHVFSRNGQGNLVETAWENGQWWPYWIRRDGYIASQPAAMVINDNALRVYARSGSNELVEGALNDGAWQSWKGLGGEIASAPTAIWLGESLGVRVYARNKANHLVEITYSGGRWSDWENLGGDIVGDPSALWMGDDVGIRVYARNRAGELMEKAYQSGRWHEWKNLGGSISSSPAAIALAPGDVRIYARNYQYELVEQGTRGGNWQNSWSGLGGGKFTGSPGAIWMGDRGILKCPRGVRHRSSQHPETTTRMPFPPSMSCRRSATRTRQLISAVKAAPVSSDQTQSRRRTSVSTTKSEVSRIPKSRLHADGSKSSAARPRESPPGGATAPANQRPPPPQSSQLPPRQSGRCLASCRTQLVRPLSYHQPRLTIRRHTQPGSFHKHRHEPPVKASPAKKLDRSISPPPERLLGSQSLTQQHNVVALLHQFVIPPSLRAPGLPVPRTLPPVLTTLFPQKDGGACVAMVGKDCVAIACDLRLGLQALTVSNNFPKIFQYGDVFLGLTGLATDVSTVADLFRYKVNMYRLREERAIAPRTFANLVSSSLYERRFGPYFVSPVVAGLDPKTGKPFICGFDSIGCIDFAKDFIVSGTASEQLFGMCEGLWEEDMGPDALFETISQALLNAVDRDALSGWGAHVYIIEKDKVTKRLLKGRQD</sequence>
<dbReference type="OrthoDB" id="204949at2759"/>
<dbReference type="InterPro" id="IPR029021">
    <property type="entry name" value="Prot-tyrosine_phosphatase-like"/>
</dbReference>
<dbReference type="RefSeq" id="XP_040675211.1">
    <property type="nucleotide sequence ID" value="XM_040826783.1"/>
</dbReference>
<feature type="chain" id="PRO_5002096058" evidence="8">
    <location>
        <begin position="20"/>
        <end position="945"/>
    </location>
</feature>
<dbReference type="InterPro" id="IPR029055">
    <property type="entry name" value="Ntn_hydrolases_N"/>
</dbReference>
<evidence type="ECO:0000256" key="4">
    <source>
        <dbReference type="ARBA" id="ARBA00022942"/>
    </source>
</evidence>
<dbReference type="InterPro" id="IPR057023">
    <property type="entry name" value="PTP-SAK"/>
</dbReference>
<feature type="domain" description="PLL-like beta propeller" evidence="10">
    <location>
        <begin position="285"/>
        <end position="512"/>
    </location>
</feature>
<dbReference type="SUPFAM" id="SSF52799">
    <property type="entry name" value="(Phosphotyrosine protein) phosphatases II"/>
    <property type="match status" value="1"/>
</dbReference>
<feature type="domain" description="Swiss Army Knife protein DSP-PTPase phosphatase" evidence="9">
    <location>
        <begin position="54"/>
        <end position="180"/>
    </location>
</feature>
<keyword evidence="2" id="KW-0963">Cytoplasm</keyword>
<dbReference type="PROSITE" id="PS51476">
    <property type="entry name" value="PROTEASOME_BETA_2"/>
    <property type="match status" value="1"/>
</dbReference>
<reference evidence="11 12" key="1">
    <citation type="journal article" date="2014" name="Proc. Natl. Acad. Sci. U.S.A.">
        <title>Trajectory and genomic determinants of fungal-pathogen speciation and host adaptation.</title>
        <authorList>
            <person name="Hu X."/>
            <person name="Xiao G."/>
            <person name="Zheng P."/>
            <person name="Shang Y."/>
            <person name="Su Y."/>
            <person name="Zhang X."/>
            <person name="Liu X."/>
            <person name="Zhan S."/>
            <person name="St Leger R.J."/>
            <person name="Wang C."/>
        </authorList>
    </citation>
    <scope>NUCLEOTIDE SEQUENCE [LARGE SCALE GENOMIC DNA]</scope>
    <source>
        <strain evidence="11 12">ARSEF 1941</strain>
    </source>
</reference>
<dbReference type="SUPFAM" id="SSF89372">
    <property type="entry name" value="Fucose-specific lectin"/>
    <property type="match status" value="1"/>
</dbReference>
<keyword evidence="8" id="KW-0732">Signal</keyword>
<dbReference type="GeneID" id="63742440"/>
<dbReference type="Pfam" id="PF22784">
    <property type="entry name" value="PTP-SAK"/>
    <property type="match status" value="1"/>
</dbReference>
<organism evidence="11 12">
    <name type="scientific">Metarhizium album (strain ARSEF 1941)</name>
    <dbReference type="NCBI Taxonomy" id="1081103"/>
    <lineage>
        <taxon>Eukaryota</taxon>
        <taxon>Fungi</taxon>
        <taxon>Dikarya</taxon>
        <taxon>Ascomycota</taxon>
        <taxon>Pezizomycotina</taxon>
        <taxon>Sordariomycetes</taxon>
        <taxon>Hypocreomycetidae</taxon>
        <taxon>Hypocreales</taxon>
        <taxon>Clavicipitaceae</taxon>
        <taxon>Metarhizium</taxon>
    </lineage>
</organism>
<dbReference type="FunFam" id="3.60.20.10:FF:000003">
    <property type="entry name" value="Proteasome subunit beta type-3"/>
    <property type="match status" value="1"/>
</dbReference>
<dbReference type="GO" id="GO:0016791">
    <property type="term" value="F:phosphatase activity"/>
    <property type="evidence" value="ECO:0007669"/>
    <property type="project" value="UniProtKB-ARBA"/>
</dbReference>
<dbReference type="GO" id="GO:0005737">
    <property type="term" value="C:cytoplasm"/>
    <property type="evidence" value="ECO:0007669"/>
    <property type="project" value="TreeGrafter"/>
</dbReference>
<dbReference type="STRING" id="1081103.A0A0B2WM98"/>
<dbReference type="Gene3D" id="3.90.190.10">
    <property type="entry name" value="Protein tyrosine phosphatase superfamily"/>
    <property type="match status" value="1"/>
</dbReference>
<dbReference type="GO" id="GO:0043161">
    <property type="term" value="P:proteasome-mediated ubiquitin-dependent protein catabolic process"/>
    <property type="evidence" value="ECO:0007669"/>
    <property type="project" value="InterPro"/>
</dbReference>
<dbReference type="InterPro" id="IPR033811">
    <property type="entry name" value="Proteasome_beta_3"/>
</dbReference>
<evidence type="ECO:0000256" key="7">
    <source>
        <dbReference type="SAM" id="MobiDB-lite"/>
    </source>
</evidence>
<evidence type="ECO:0000256" key="8">
    <source>
        <dbReference type="SAM" id="SignalP"/>
    </source>
</evidence>
<feature type="compositionally biased region" description="Basic residues" evidence="7">
    <location>
        <begin position="662"/>
        <end position="677"/>
    </location>
</feature>
<dbReference type="Proteomes" id="UP000030816">
    <property type="component" value="Unassembled WGS sequence"/>
</dbReference>
<dbReference type="InterPro" id="IPR001353">
    <property type="entry name" value="Proteasome_sua/b"/>
</dbReference>
<dbReference type="CDD" id="cd03759">
    <property type="entry name" value="proteasome_beta_type_3"/>
    <property type="match status" value="1"/>
</dbReference>
<evidence type="ECO:0000256" key="2">
    <source>
        <dbReference type="ARBA" id="ARBA00022490"/>
    </source>
</evidence>
<keyword evidence="3" id="KW-0378">Hydrolase</keyword>
<feature type="signal peptide" evidence="8">
    <location>
        <begin position="1"/>
        <end position="19"/>
    </location>
</feature>
<accession>A0A0B2WM98</accession>
<comment type="subunit">
    <text evidence="6">The 26S proteasome consists of a 20S proteasome core and two 19S regulatory subunits. The 20S proteasome core is composed of 28 subunits that are arranged in four stacked rings, resulting in a barrel-shaped structure. The two end rings are each formed by seven alpha subunits, and the two central rings are each formed by seven beta subunits. The catalytic chamber with the active sites is on the inside of the barrel.</text>
</comment>
<dbReference type="InterPro" id="IPR016050">
    <property type="entry name" value="Proteasome_bsu_CS"/>
</dbReference>
<dbReference type="Pfam" id="PF00227">
    <property type="entry name" value="Proteasome"/>
    <property type="match status" value="1"/>
</dbReference>
<feature type="compositionally biased region" description="Low complexity" evidence="7">
    <location>
        <begin position="631"/>
        <end position="641"/>
    </location>
</feature>
<evidence type="ECO:0000256" key="1">
    <source>
        <dbReference type="ARBA" id="ARBA00004123"/>
    </source>
</evidence>
<evidence type="ECO:0000256" key="5">
    <source>
        <dbReference type="ARBA" id="ARBA00023242"/>
    </source>
</evidence>
<dbReference type="Pfam" id="PF26607">
    <property type="entry name" value="DUF8189"/>
    <property type="match status" value="1"/>
</dbReference>
<dbReference type="SUPFAM" id="SSF56235">
    <property type="entry name" value="N-terminal nucleophile aminohydrolases (Ntn hydrolases)"/>
    <property type="match status" value="1"/>
</dbReference>
<dbReference type="PANTHER" id="PTHR32194:SF10">
    <property type="entry name" value="PROTEASOME SUBUNIT BETA TYPE-3"/>
    <property type="match status" value="1"/>
</dbReference>
<protein>
    <submittedName>
        <fullName evidence="11">Proteasome, subunit alpha/beta</fullName>
    </submittedName>
</protein>
<evidence type="ECO:0000256" key="6">
    <source>
        <dbReference type="ARBA" id="ARBA00026071"/>
    </source>
</evidence>
<dbReference type="InterPro" id="IPR058502">
    <property type="entry name" value="PLL-like_beta-prop"/>
</dbReference>
<evidence type="ECO:0000259" key="10">
    <source>
        <dbReference type="Pfam" id="PF26607"/>
    </source>
</evidence>
<comment type="caution">
    <text evidence="11">The sequence shown here is derived from an EMBL/GenBank/DDBJ whole genome shotgun (WGS) entry which is preliminary data.</text>
</comment>
<keyword evidence="5" id="KW-0539">Nucleus</keyword>
<feature type="region of interest" description="Disordered" evidence="7">
    <location>
        <begin position="656"/>
        <end position="693"/>
    </location>
</feature>
<proteinExistence type="predicted"/>
<evidence type="ECO:0000313" key="11">
    <source>
        <dbReference type="EMBL" id="KHN94145.1"/>
    </source>
</evidence>
<evidence type="ECO:0000313" key="12">
    <source>
        <dbReference type="Proteomes" id="UP000030816"/>
    </source>
</evidence>
<feature type="region of interest" description="Disordered" evidence="7">
    <location>
        <begin position="528"/>
        <end position="641"/>
    </location>
</feature>